<dbReference type="InterPro" id="IPR036388">
    <property type="entry name" value="WH-like_DNA-bd_sf"/>
</dbReference>
<evidence type="ECO:0000259" key="3">
    <source>
        <dbReference type="Pfam" id="PF03235"/>
    </source>
</evidence>
<keyword evidence="5" id="KW-0489">Methyltransferase</keyword>
<dbReference type="PANTHER" id="PTHR35149">
    <property type="entry name" value="SLL5132 PROTEIN"/>
    <property type="match status" value="1"/>
</dbReference>
<dbReference type="InterPro" id="IPR011089">
    <property type="entry name" value="GmrSD_C"/>
</dbReference>
<accession>A0A4R2HR57</accession>
<evidence type="ECO:0000313" key="5">
    <source>
        <dbReference type="EMBL" id="TCO33396.1"/>
    </source>
</evidence>
<evidence type="ECO:0000313" key="6">
    <source>
        <dbReference type="Proteomes" id="UP000294508"/>
    </source>
</evidence>
<dbReference type="InterPro" id="IPR004919">
    <property type="entry name" value="GmrSD_N"/>
</dbReference>
<proteinExistence type="predicted"/>
<feature type="domain" description="Methylated-DNA-[protein]-cysteine S-methyltransferase DNA binding" evidence="2">
    <location>
        <begin position="584"/>
        <end position="656"/>
    </location>
</feature>
<gene>
    <name evidence="5" type="ORF">EV652_103397</name>
</gene>
<keyword evidence="1" id="KW-0227">DNA damage</keyword>
<dbReference type="GO" id="GO:0032259">
    <property type="term" value="P:methylation"/>
    <property type="evidence" value="ECO:0007669"/>
    <property type="project" value="UniProtKB-KW"/>
</dbReference>
<comment type="caution">
    <text evidence="5">The sequence shown here is derived from an EMBL/GenBank/DDBJ whole genome shotgun (WGS) entry which is preliminary data.</text>
</comment>
<dbReference type="Pfam" id="PF07510">
    <property type="entry name" value="GmrSD_C"/>
    <property type="match status" value="1"/>
</dbReference>
<evidence type="ECO:0000259" key="4">
    <source>
        <dbReference type="Pfam" id="PF07510"/>
    </source>
</evidence>
<reference evidence="5 6" key="1">
    <citation type="journal article" date="2015" name="Stand. Genomic Sci.">
        <title>Genomic Encyclopedia of Bacterial and Archaeal Type Strains, Phase III: the genomes of soil and plant-associated and newly described type strains.</title>
        <authorList>
            <person name="Whitman W.B."/>
            <person name="Woyke T."/>
            <person name="Klenk H.P."/>
            <person name="Zhou Y."/>
            <person name="Lilburn T.G."/>
            <person name="Beck B.J."/>
            <person name="De Vos P."/>
            <person name="Vandamme P."/>
            <person name="Eisen J.A."/>
            <person name="Garrity G."/>
            <person name="Hugenholtz P."/>
            <person name="Kyrpides N.C."/>
        </authorList>
    </citation>
    <scope>NUCLEOTIDE SEQUENCE [LARGE SCALE GENOMIC DNA]</scope>
    <source>
        <strain evidence="5 6">VKM Ac-2572</strain>
    </source>
</reference>
<evidence type="ECO:0000256" key="1">
    <source>
        <dbReference type="ARBA" id="ARBA00022763"/>
    </source>
</evidence>
<name>A0A4R2HR57_9ACTN</name>
<protein>
    <submittedName>
        <fullName evidence="5">6-O-methylguanine DNA methyltransferase-like protein</fullName>
    </submittedName>
</protein>
<keyword evidence="5" id="KW-0808">Transferase</keyword>
<dbReference type="OrthoDB" id="9798761at2"/>
<dbReference type="Gene3D" id="1.10.10.10">
    <property type="entry name" value="Winged helix-like DNA-binding domain superfamily/Winged helix DNA-binding domain"/>
    <property type="match status" value="1"/>
</dbReference>
<evidence type="ECO:0000259" key="2">
    <source>
        <dbReference type="Pfam" id="PF01035"/>
    </source>
</evidence>
<dbReference type="EMBL" id="SLWN01000003">
    <property type="protein sequence ID" value="TCO33396.1"/>
    <property type="molecule type" value="Genomic_DNA"/>
</dbReference>
<dbReference type="AlphaFoldDB" id="A0A4R2HR57"/>
<keyword evidence="6" id="KW-1185">Reference proteome</keyword>
<dbReference type="Proteomes" id="UP000294508">
    <property type="component" value="Unassembled WGS sequence"/>
</dbReference>
<dbReference type="GO" id="GO:0008168">
    <property type="term" value="F:methyltransferase activity"/>
    <property type="evidence" value="ECO:0007669"/>
    <property type="project" value="UniProtKB-KW"/>
</dbReference>
<feature type="domain" description="GmrSD restriction endonucleases C-terminal" evidence="4">
    <location>
        <begin position="415"/>
        <end position="557"/>
    </location>
</feature>
<dbReference type="GO" id="GO:0006281">
    <property type="term" value="P:DNA repair"/>
    <property type="evidence" value="ECO:0007669"/>
    <property type="project" value="InterPro"/>
</dbReference>
<feature type="domain" description="GmrSD restriction endonucleases N-terminal" evidence="3">
    <location>
        <begin position="10"/>
        <end position="228"/>
    </location>
</feature>
<sequence length="859" mass="96703">MRAHEVSFLDLVQGEKQFQVPLYQRPYSWVEPQLARLWRDIVEQSSAMAVSSAHPRHFIGSVVIAPSPALHAAGVQRWLVVDGQQRLTTLMLALAALRDHVEQTDNRDADRIHRQYLVNEFRQGDEHLRLLPTQADRDSYRALMLKHSTGERIGNISEAYRYFRAALVATDDPDDDEDLTRIENTIRAGLSIVEITAEPGDNVYRIFESLNNTGMKLSQADLLRNYLFMRLPKRGEDVYRDVWLPIQEALTGSQLELLVWLDLVIRGDVRVKQSEIYRAQQERLEGIDDGDEAAIEAEIAELARRSRHLERILDPAKEPDYQLSVGLRRLRAWGAATAYPLVMHLLDLLDRGVTDATDVAEALAYIESFLARRMICQVPTNNLNRVFNASPSAVGDTGPIAPVVRRYLSGRRRYWPSDAELRNSVRNRPFYWTGRGPQRAYVLRRLEESYQAAEPVDFDRAKLTIEHVLPQTLTQEWIDLLAAEVTDEGGPKQLHELIVHTLGNLTLTAENAKLSNSPFQRKQDIYQSSALRMNREIADSPTWGKAQILARSDGLAERALRIWPSPTDGVTDESEGRDWSLLRRACAAIPPGTWTTYGDLAELVGSHPVPVGVHLATHPVLNAWRVLTVDGRISPGFRWETEGRTDDPQQLLESEGLTFVSGRAAPAQRLTGTDLAALLGMEASEPLPRPDAKVDLDSEAGQRFLAQLTEAHPHAVDGVQDLLSAWRASGGELSYGSAAETSCFLTLEPARYDIQSTWPLVLYPQTGVAEVVFQHMRRRPVFDDVALRDEFRQRIEHAGLEIPQAKLNLRPSFSLDLLTDPQRRSAITSALEWFAMVFQARLAQAERDSAATMFNDSES</sequence>
<dbReference type="CDD" id="cd06445">
    <property type="entry name" value="ATase"/>
    <property type="match status" value="1"/>
</dbReference>
<organism evidence="5 6">
    <name type="scientific">Kribbella steppae</name>
    <dbReference type="NCBI Taxonomy" id="2512223"/>
    <lineage>
        <taxon>Bacteria</taxon>
        <taxon>Bacillati</taxon>
        <taxon>Actinomycetota</taxon>
        <taxon>Actinomycetes</taxon>
        <taxon>Propionibacteriales</taxon>
        <taxon>Kribbellaceae</taxon>
        <taxon>Kribbella</taxon>
    </lineage>
</organism>
<dbReference type="SUPFAM" id="SSF46767">
    <property type="entry name" value="Methylated DNA-protein cysteine methyltransferase, C-terminal domain"/>
    <property type="match status" value="1"/>
</dbReference>
<dbReference type="PANTHER" id="PTHR35149:SF2">
    <property type="entry name" value="DUF262 DOMAIN-CONTAINING PROTEIN"/>
    <property type="match status" value="1"/>
</dbReference>
<dbReference type="Pfam" id="PF03235">
    <property type="entry name" value="GmrSD_N"/>
    <property type="match status" value="1"/>
</dbReference>
<dbReference type="InterPro" id="IPR036217">
    <property type="entry name" value="MethylDNA_cys_MeTrfase_DNAb"/>
</dbReference>
<dbReference type="Pfam" id="PF01035">
    <property type="entry name" value="DNA_binding_1"/>
    <property type="match status" value="1"/>
</dbReference>
<dbReference type="InterPro" id="IPR014048">
    <property type="entry name" value="MethylDNA_cys_MeTrfase_DNA-bd"/>
</dbReference>